<evidence type="ECO:0000256" key="5">
    <source>
        <dbReference type="ARBA" id="ARBA00023002"/>
    </source>
</evidence>
<comment type="similarity">
    <text evidence="2">Belongs to the zinc-containing alcohol dehydrogenase family.</text>
</comment>
<evidence type="ECO:0000313" key="6">
    <source>
        <dbReference type="EMBL" id="KAB2617585.1"/>
    </source>
</evidence>
<evidence type="ECO:0000256" key="3">
    <source>
        <dbReference type="ARBA" id="ARBA00022723"/>
    </source>
</evidence>
<dbReference type="Proteomes" id="UP000327157">
    <property type="component" value="Chromosome 15"/>
</dbReference>
<evidence type="ECO:0000313" key="7">
    <source>
        <dbReference type="Proteomes" id="UP000327157"/>
    </source>
</evidence>
<dbReference type="SUPFAM" id="SSF51735">
    <property type="entry name" value="NAD(P)-binding Rossmann-fold domains"/>
    <property type="match status" value="1"/>
</dbReference>
<dbReference type="FunFam" id="3.40.50.720:FF:000022">
    <property type="entry name" value="Cinnamyl alcohol dehydrogenase"/>
    <property type="match status" value="1"/>
</dbReference>
<keyword evidence="5" id="KW-0560">Oxidoreductase</keyword>
<comment type="caution">
    <text evidence="6">The sequence shown here is derived from an EMBL/GenBank/DDBJ whole genome shotgun (WGS) entry which is preliminary data.</text>
</comment>
<keyword evidence="7" id="KW-1185">Reference proteome</keyword>
<proteinExistence type="inferred from homology"/>
<evidence type="ECO:0000256" key="4">
    <source>
        <dbReference type="ARBA" id="ARBA00022833"/>
    </source>
</evidence>
<dbReference type="OrthoDB" id="1879366at2759"/>
<dbReference type="InterPro" id="IPR036291">
    <property type="entry name" value="NAD(P)-bd_dom_sf"/>
</dbReference>
<dbReference type="Gene3D" id="3.90.180.10">
    <property type="entry name" value="Medium-chain alcohol dehydrogenases, catalytic domain"/>
    <property type="match status" value="2"/>
</dbReference>
<reference evidence="6 7" key="1">
    <citation type="submission" date="2019-09" db="EMBL/GenBank/DDBJ databases">
        <authorList>
            <person name="Ou C."/>
        </authorList>
    </citation>
    <scope>NUCLEOTIDE SEQUENCE [LARGE SCALE GENOMIC DNA]</scope>
    <source>
        <strain evidence="6">S2</strain>
        <tissue evidence="6">Leaf</tissue>
    </source>
</reference>
<dbReference type="Gene3D" id="3.40.50.720">
    <property type="entry name" value="NAD(P)-binding Rossmann-like Domain"/>
    <property type="match status" value="2"/>
</dbReference>
<protein>
    <submittedName>
        <fullName evidence="6">8-hydroxygeraniol dehydrogenase-like</fullName>
    </submittedName>
</protein>
<gene>
    <name evidence="6" type="ORF">D8674_013454</name>
</gene>
<dbReference type="AlphaFoldDB" id="A0A5N5GPT9"/>
<dbReference type="GO" id="GO:0016616">
    <property type="term" value="F:oxidoreductase activity, acting on the CH-OH group of donors, NAD or NADP as acceptor"/>
    <property type="evidence" value="ECO:0007669"/>
    <property type="project" value="InterPro"/>
</dbReference>
<keyword evidence="4" id="KW-0862">Zinc</keyword>
<sequence>MVGACYACKSSLLVRFPENLPLEAGAPLLCAGITVYSPLKYFGLSEPGKHVGIVSLGGLGHTGVKFAKAFGSKKDEALKKLGADSFVVSCDQEQMKPHGKLILVGVPVKPLNLHVFPLIMGRKSVAGSGIGGMKETQEMIDFAAKHNITAEVEVISMDYVNAAMERLAKNDVRYRFVIDVANTLAASEA</sequence>
<reference evidence="7" key="2">
    <citation type="submission" date="2019-10" db="EMBL/GenBank/DDBJ databases">
        <title>A de novo genome assembly of a pear dwarfing rootstock.</title>
        <authorList>
            <person name="Wang F."/>
            <person name="Wang J."/>
            <person name="Li S."/>
            <person name="Zhang Y."/>
            <person name="Fang M."/>
            <person name="Ma L."/>
            <person name="Zhao Y."/>
            <person name="Jiang S."/>
        </authorList>
    </citation>
    <scope>NUCLEOTIDE SEQUENCE [LARGE SCALE GENOMIC DNA]</scope>
</reference>
<dbReference type="FunFam" id="3.90.180.10:FF:000100">
    <property type="entry name" value="Putative cinnamyl alcohol dehydrogenase 6"/>
    <property type="match status" value="1"/>
</dbReference>
<evidence type="ECO:0000256" key="2">
    <source>
        <dbReference type="ARBA" id="ARBA00008072"/>
    </source>
</evidence>
<dbReference type="PANTHER" id="PTHR42683">
    <property type="entry name" value="ALDEHYDE REDUCTASE"/>
    <property type="match status" value="1"/>
</dbReference>
<dbReference type="EMBL" id="SMOL01000401">
    <property type="protein sequence ID" value="KAB2617585.1"/>
    <property type="molecule type" value="Genomic_DNA"/>
</dbReference>
<organism evidence="6 7">
    <name type="scientific">Pyrus ussuriensis x Pyrus communis</name>
    <dbReference type="NCBI Taxonomy" id="2448454"/>
    <lineage>
        <taxon>Eukaryota</taxon>
        <taxon>Viridiplantae</taxon>
        <taxon>Streptophyta</taxon>
        <taxon>Embryophyta</taxon>
        <taxon>Tracheophyta</taxon>
        <taxon>Spermatophyta</taxon>
        <taxon>Magnoliopsida</taxon>
        <taxon>eudicotyledons</taxon>
        <taxon>Gunneridae</taxon>
        <taxon>Pentapetalae</taxon>
        <taxon>rosids</taxon>
        <taxon>fabids</taxon>
        <taxon>Rosales</taxon>
        <taxon>Rosaceae</taxon>
        <taxon>Amygdaloideae</taxon>
        <taxon>Maleae</taxon>
        <taxon>Pyrus</taxon>
    </lineage>
</organism>
<evidence type="ECO:0000256" key="1">
    <source>
        <dbReference type="ARBA" id="ARBA00001947"/>
    </source>
</evidence>
<dbReference type="GO" id="GO:0009809">
    <property type="term" value="P:lignin biosynthetic process"/>
    <property type="evidence" value="ECO:0007669"/>
    <property type="project" value="UniProtKB-ARBA"/>
</dbReference>
<reference evidence="6 7" key="3">
    <citation type="submission" date="2019-11" db="EMBL/GenBank/DDBJ databases">
        <title>A de novo genome assembly of a pear dwarfing rootstock.</title>
        <authorList>
            <person name="Wang F."/>
            <person name="Wang J."/>
            <person name="Li S."/>
            <person name="Zhang Y."/>
            <person name="Fang M."/>
            <person name="Ma L."/>
            <person name="Zhao Y."/>
            <person name="Jiang S."/>
        </authorList>
    </citation>
    <scope>NUCLEOTIDE SEQUENCE [LARGE SCALE GENOMIC DNA]</scope>
    <source>
        <strain evidence="6">S2</strain>
        <tissue evidence="6">Leaf</tissue>
    </source>
</reference>
<name>A0A5N5GPT9_9ROSA</name>
<keyword evidence="3" id="KW-0479">Metal-binding</keyword>
<comment type="cofactor">
    <cofactor evidence="1">
        <name>Zn(2+)</name>
        <dbReference type="ChEBI" id="CHEBI:29105"/>
    </cofactor>
</comment>
<dbReference type="GO" id="GO:0046872">
    <property type="term" value="F:metal ion binding"/>
    <property type="evidence" value="ECO:0007669"/>
    <property type="project" value="UniProtKB-KW"/>
</dbReference>
<dbReference type="InterPro" id="IPR047109">
    <property type="entry name" value="CAD-like"/>
</dbReference>
<accession>A0A5N5GPT9</accession>